<dbReference type="SUPFAM" id="SSF52540">
    <property type="entry name" value="P-loop containing nucleoside triphosphate hydrolases"/>
    <property type="match status" value="1"/>
</dbReference>
<dbReference type="InterPro" id="IPR043964">
    <property type="entry name" value="P-loop_TraG"/>
</dbReference>
<protein>
    <submittedName>
        <fullName evidence="5">Conjugal transfer protein TrbE</fullName>
    </submittedName>
</protein>
<accession>A0ABW5DP83</accession>
<dbReference type="Gene3D" id="3.40.50.300">
    <property type="entry name" value="P-loop containing nucleotide triphosphate hydrolases"/>
    <property type="match status" value="1"/>
</dbReference>
<evidence type="ECO:0000256" key="1">
    <source>
        <dbReference type="ARBA" id="ARBA00006512"/>
    </source>
</evidence>
<dbReference type="Proteomes" id="UP001597295">
    <property type="component" value="Unassembled WGS sequence"/>
</dbReference>
<organism evidence="5 6">
    <name type="scientific">Lacibacterium aquatile</name>
    <dbReference type="NCBI Taxonomy" id="1168082"/>
    <lineage>
        <taxon>Bacteria</taxon>
        <taxon>Pseudomonadati</taxon>
        <taxon>Pseudomonadota</taxon>
        <taxon>Alphaproteobacteria</taxon>
        <taxon>Rhodospirillales</taxon>
        <taxon>Rhodospirillaceae</taxon>
    </lineage>
</organism>
<feature type="domain" description="AAA+ ATPase" evidence="4">
    <location>
        <begin position="440"/>
        <end position="700"/>
    </location>
</feature>
<dbReference type="PANTHER" id="PTHR30121">
    <property type="entry name" value="UNCHARACTERIZED PROTEIN YJGR-RELATED"/>
    <property type="match status" value="1"/>
</dbReference>
<dbReference type="EMBL" id="JBHUIP010000003">
    <property type="protein sequence ID" value="MFD2261764.1"/>
    <property type="molecule type" value="Genomic_DNA"/>
</dbReference>
<dbReference type="CDD" id="cd01127">
    <property type="entry name" value="TrwB_TraG_TraD_VirD4"/>
    <property type="match status" value="1"/>
</dbReference>
<dbReference type="InterPro" id="IPR051162">
    <property type="entry name" value="T4SS_component"/>
</dbReference>
<sequence>MFNLAEYRRHPDRLADLLPWAMLVAPGVVLNKDGSFQRSFRFEGPDIARGDMRRQVAIHAQLNAILRTLGDGWAVYIEMRRRPYRPGTPSNDFPDPASWLIEQERHAQFNSDQSLFVTERYLTLQYLPPSDSSNRLDRSLFGRGAVEGGMAAELLAFEDRTTKLAERLADLLLDVLPLGDDATLAYLDDCVSSRSRPLKAAEQYLYLDAILGDEALVGGVEPRLGERPLRSLSILGLPGTTTPSLLADLSRLAFSFRWMTRWLPLDRHQAEKALTTYRRHWFSKRKGILTLLQESLTRSESPLVDTGALDQASDADEALRVIGDDLVSFGYYTGVVTITDPDPDRSATCLKTVERLLTNAGAAVAVERINGVEAWLSSLPGHAYANVRGLLIHSLNLSHLVPLTGVWTGAFRDRHFRDAPVMQLVTEGHNPFGLPHNIGDIGHKLVIGPTGSGKSAFLAFYAAQFRRYPGARVVIFERGESALVTTLTVGGKAYRLGEGSDTGLQPLAGVDDENERRWALDWLTDILMRDGIDCDTAQRQALWLALTDLARFEPARRTIGALRLLVQDQILRDGLAAWSGDGPYAALLDGNRDGIETADWLCFEIETLLDRPRLAQAVLDVLLHRIDQRFDGTPTLIILDEAWRLLDDPTFTNRLRTWMKTARKANVGVIFATQSFADILDRDIWTAIVESCPMQILLPNAAAEAPESQEIYRRLGLGDHEIQALATAVPKRDYYVRAPEGSRMVELGLGEVALAFCGAGSTEDRQKARKIAKDGNFPADWLAERGLADLIPHLEHFGREGTHHAVS</sequence>
<proteinExistence type="inferred from homology"/>
<keyword evidence="2" id="KW-0547">Nucleotide-binding</keyword>
<evidence type="ECO:0000313" key="6">
    <source>
        <dbReference type="Proteomes" id="UP001597295"/>
    </source>
</evidence>
<dbReference type="SMART" id="SM00382">
    <property type="entry name" value="AAA"/>
    <property type="match status" value="1"/>
</dbReference>
<dbReference type="RefSeq" id="WP_379874680.1">
    <property type="nucleotide sequence ID" value="NZ_JBHUIP010000003.1"/>
</dbReference>
<keyword evidence="3" id="KW-0067">ATP-binding</keyword>
<dbReference type="InterPro" id="IPR018145">
    <property type="entry name" value="CagE_TrbE_VirB_cntrl_dom"/>
</dbReference>
<name>A0ABW5DP83_9PROT</name>
<evidence type="ECO:0000256" key="3">
    <source>
        <dbReference type="ARBA" id="ARBA00022840"/>
    </source>
</evidence>
<dbReference type="Pfam" id="PF03135">
    <property type="entry name" value="CagE_TrbE_VirB"/>
    <property type="match status" value="1"/>
</dbReference>
<comment type="caution">
    <text evidence="5">The sequence shown here is derived from an EMBL/GenBank/DDBJ whole genome shotgun (WGS) entry which is preliminary data.</text>
</comment>
<evidence type="ECO:0000256" key="2">
    <source>
        <dbReference type="ARBA" id="ARBA00022741"/>
    </source>
</evidence>
<keyword evidence="6" id="KW-1185">Reference proteome</keyword>
<gene>
    <name evidence="5" type="ORF">ACFSM5_02615</name>
</gene>
<dbReference type="Pfam" id="PF19044">
    <property type="entry name" value="P-loop_TraG"/>
    <property type="match status" value="1"/>
</dbReference>
<comment type="similarity">
    <text evidence="1">Belongs to the TrbE/VirB4 family.</text>
</comment>
<reference evidence="6" key="1">
    <citation type="journal article" date="2019" name="Int. J. Syst. Evol. Microbiol.">
        <title>The Global Catalogue of Microorganisms (GCM) 10K type strain sequencing project: providing services to taxonomists for standard genome sequencing and annotation.</title>
        <authorList>
            <consortium name="The Broad Institute Genomics Platform"/>
            <consortium name="The Broad Institute Genome Sequencing Center for Infectious Disease"/>
            <person name="Wu L."/>
            <person name="Ma J."/>
        </authorList>
    </citation>
    <scope>NUCLEOTIDE SEQUENCE [LARGE SCALE GENOMIC DNA]</scope>
    <source>
        <strain evidence="6">CGMCC 1.19062</strain>
    </source>
</reference>
<dbReference type="InterPro" id="IPR003593">
    <property type="entry name" value="AAA+_ATPase"/>
</dbReference>
<evidence type="ECO:0000313" key="5">
    <source>
        <dbReference type="EMBL" id="MFD2261764.1"/>
    </source>
</evidence>
<dbReference type="InterPro" id="IPR027417">
    <property type="entry name" value="P-loop_NTPase"/>
</dbReference>
<dbReference type="PANTHER" id="PTHR30121:SF12">
    <property type="entry name" value="TYPE IV SECRETION SYSTEM PROTEIN CAGE"/>
    <property type="match status" value="1"/>
</dbReference>
<evidence type="ECO:0000259" key="4">
    <source>
        <dbReference type="SMART" id="SM00382"/>
    </source>
</evidence>